<proteinExistence type="predicted"/>
<feature type="compositionally biased region" description="Basic and acidic residues" evidence="1">
    <location>
        <begin position="124"/>
        <end position="155"/>
    </location>
</feature>
<reference evidence="2" key="1">
    <citation type="journal article" date="2016" name="Sci. Rep.">
        <title>Genomics of high molecular weight plasmids isolated from an on-farm biopurification system.</title>
        <authorList>
            <person name="Martini M.C."/>
            <person name="Wibberg D."/>
            <person name="Lozano M."/>
            <person name="Torres Tejerizo G."/>
            <person name="Albicoro F.J."/>
            <person name="Jaenicke S."/>
            <person name="van Elsas J.D."/>
            <person name="Petroni A."/>
            <person name="Garcillan-Barcia M.P."/>
            <person name="de la Cruz F."/>
            <person name="Schluter A."/>
            <person name="Puhler A."/>
            <person name="Pistorio M."/>
            <person name="Lagares A."/>
            <person name="Del Papa M.F."/>
        </authorList>
    </citation>
    <scope>NUCLEOTIDE SEQUENCE</scope>
    <source>
        <plasmid evidence="2">pMC1</plasmid>
    </source>
</reference>
<accession>A0A1A7GD04</accession>
<protein>
    <submittedName>
        <fullName evidence="2">Uncharacterized protein</fullName>
    </submittedName>
</protein>
<dbReference type="AlphaFoldDB" id="A0A1A7GD04"/>
<feature type="region of interest" description="Disordered" evidence="1">
    <location>
        <begin position="115"/>
        <end position="155"/>
    </location>
</feature>
<feature type="region of interest" description="Disordered" evidence="1">
    <location>
        <begin position="1"/>
        <end position="22"/>
    </location>
</feature>
<keyword evidence="2" id="KW-0614">Plasmid</keyword>
<evidence type="ECO:0000256" key="1">
    <source>
        <dbReference type="SAM" id="MobiDB-lite"/>
    </source>
</evidence>
<evidence type="ECO:0000313" key="2">
    <source>
        <dbReference type="EMBL" id="CVK35464.1"/>
    </source>
</evidence>
<gene>
    <name evidence="2" type="ORF">MCM2015_pMC1_23</name>
</gene>
<sequence length="155" mass="17131">MSDFSGKSGDDKPDTDLFGAPVGQIKERWGRPSFAKSKENQELVALLKAASWSVSRIARHLGCDEKTLRKHFSRELDQGADIIEAMALQVTLQKMRQGNSVATGRILDITEKANLVQPPPKPKAAPEEEKLGKKEQAIRDAQTAHEDGDWGKILQ</sequence>
<name>A0A1A7GD04_9ZZZZ</name>
<geneLocation type="plasmid" evidence="2">
    <name>pMC1</name>
</geneLocation>
<dbReference type="EMBL" id="LT158601">
    <property type="protein sequence ID" value="CVK35464.1"/>
    <property type="molecule type" value="Genomic_DNA"/>
</dbReference>
<organism evidence="2">
    <name type="scientific">biofilter metagenome</name>
    <dbReference type="NCBI Taxonomy" id="1070537"/>
    <lineage>
        <taxon>unclassified sequences</taxon>
        <taxon>metagenomes</taxon>
        <taxon>ecological metagenomes</taxon>
    </lineage>
</organism>